<feature type="domain" description="PGF-CTERM archaeal protein-sorting signal" evidence="3">
    <location>
        <begin position="164"/>
        <end position="184"/>
    </location>
</feature>
<proteinExistence type="predicted"/>
<gene>
    <name evidence="4" type="ORF">KDK67_08655</name>
</gene>
<sequence>MAGWTVTNTVLNEGLNTHEESDGVHNFMRSFFDGNLPAGDYTVEYDLTVDADSTAGVYDLTGKYLDSGNSAGYPAVGDSQLTVVYSSSSSTGSADVTDKTSSDSFSSTEPPVPAVEQEPGVIVEGNETEIVVGDVIADNNSEEQSVDNAEPQDVENQESYPKSPGFEMIVAVSGLLMSVYMAKRD</sequence>
<evidence type="ECO:0000256" key="1">
    <source>
        <dbReference type="ARBA" id="ARBA00022729"/>
    </source>
</evidence>
<keyword evidence="5" id="KW-1185">Reference proteome</keyword>
<feature type="compositionally biased region" description="Acidic residues" evidence="2">
    <location>
        <begin position="140"/>
        <end position="156"/>
    </location>
</feature>
<feature type="region of interest" description="Disordered" evidence="2">
    <location>
        <begin position="138"/>
        <end position="161"/>
    </location>
</feature>
<name>A0A9E5DCF7_9EURY</name>
<feature type="region of interest" description="Disordered" evidence="2">
    <location>
        <begin position="88"/>
        <end position="119"/>
    </location>
</feature>
<keyword evidence="1" id="KW-0732">Signal</keyword>
<comment type="caution">
    <text evidence="4">The sequence shown here is derived from an EMBL/GenBank/DDBJ whole genome shotgun (WGS) entry which is preliminary data.</text>
</comment>
<dbReference type="Proteomes" id="UP001056766">
    <property type="component" value="Unassembled WGS sequence"/>
</dbReference>
<dbReference type="RefSeq" id="WP_250868400.1">
    <property type="nucleotide sequence ID" value="NZ_JAGSOI010000033.1"/>
</dbReference>
<dbReference type="Pfam" id="PF18204">
    <property type="entry name" value="PGF-CTERM"/>
    <property type="match status" value="1"/>
</dbReference>
<accession>A0A9E5DCF7</accession>
<evidence type="ECO:0000313" key="5">
    <source>
        <dbReference type="Proteomes" id="UP001056766"/>
    </source>
</evidence>
<evidence type="ECO:0000259" key="3">
    <source>
        <dbReference type="Pfam" id="PF18204"/>
    </source>
</evidence>
<protein>
    <recommendedName>
        <fullName evidence="3">PGF-CTERM archaeal protein-sorting signal domain-containing protein</fullName>
    </recommendedName>
</protein>
<reference evidence="4" key="2">
    <citation type="submission" date="2021-04" db="EMBL/GenBank/DDBJ databases">
        <authorList>
            <person name="Dong X."/>
        </authorList>
    </citation>
    <scope>NUCLEOTIDE SEQUENCE</scope>
    <source>
        <strain evidence="4">LLY</strain>
    </source>
</reference>
<reference evidence="4" key="1">
    <citation type="journal article" date="2021" name="mSystems">
        <title>Bacteria and Archaea Synergistically Convert Glycine Betaine to Biogenic Methane in the Formosa Cold Seep of the South China Sea.</title>
        <authorList>
            <person name="Li L."/>
            <person name="Zhang W."/>
            <person name="Zhang S."/>
            <person name="Song L."/>
            <person name="Sun Q."/>
            <person name="Zhang H."/>
            <person name="Xiang H."/>
            <person name="Dong X."/>
        </authorList>
    </citation>
    <scope>NUCLEOTIDE SEQUENCE</scope>
    <source>
        <strain evidence="4">LLY</strain>
    </source>
</reference>
<evidence type="ECO:0000313" key="4">
    <source>
        <dbReference type="EMBL" id="MCM1987054.1"/>
    </source>
</evidence>
<dbReference type="AlphaFoldDB" id="A0A9E5DCF7"/>
<dbReference type="EMBL" id="JAGSOI010000033">
    <property type="protein sequence ID" value="MCM1987054.1"/>
    <property type="molecule type" value="Genomic_DNA"/>
</dbReference>
<dbReference type="InterPro" id="IPR026371">
    <property type="entry name" value="PGF_CTERM"/>
</dbReference>
<organism evidence="4 5">
    <name type="scientific">Methanococcoides seepicolus</name>
    <dbReference type="NCBI Taxonomy" id="2828780"/>
    <lineage>
        <taxon>Archaea</taxon>
        <taxon>Methanobacteriati</taxon>
        <taxon>Methanobacteriota</taxon>
        <taxon>Stenosarchaea group</taxon>
        <taxon>Methanomicrobia</taxon>
        <taxon>Methanosarcinales</taxon>
        <taxon>Methanosarcinaceae</taxon>
        <taxon>Methanococcoides</taxon>
    </lineage>
</organism>
<evidence type="ECO:0000256" key="2">
    <source>
        <dbReference type="SAM" id="MobiDB-lite"/>
    </source>
</evidence>